<evidence type="ECO:0000256" key="1">
    <source>
        <dbReference type="SAM" id="MobiDB-lite"/>
    </source>
</evidence>
<gene>
    <name evidence="2" type="ORF">MtrDRAFT_AC161749g18v2</name>
</gene>
<dbReference type="GO" id="GO:0003676">
    <property type="term" value="F:nucleic acid binding"/>
    <property type="evidence" value="ECO:0007669"/>
    <property type="project" value="InterPro"/>
</dbReference>
<dbReference type="EMBL" id="AC161749">
    <property type="protein sequence ID" value="ABN08908.1"/>
    <property type="molecule type" value="Genomic_DNA"/>
</dbReference>
<dbReference type="SUPFAM" id="SSF57756">
    <property type="entry name" value="Retrovirus zinc finger-like domains"/>
    <property type="match status" value="1"/>
</dbReference>
<sequence length="121" mass="13998">MVSKLTAHEQRFSMRMDDVSDGAFQAKHKQFGVGQKKKNYKHGGDQKGKNKDDGSSSESAAKDKFPPCLTCKRTNHLTKDCFYKGKPQIKCNHCNRWGHREKFCRLKQNQSQPQHAHQLFF</sequence>
<feature type="compositionally biased region" description="Basic and acidic residues" evidence="1">
    <location>
        <begin position="42"/>
        <end position="65"/>
    </location>
</feature>
<dbReference type="Gene3D" id="4.10.60.10">
    <property type="entry name" value="Zinc finger, CCHC-type"/>
    <property type="match status" value="1"/>
</dbReference>
<accession>A2Q5K8</accession>
<reference evidence="2" key="1">
    <citation type="submission" date="2005-08" db="EMBL/GenBank/DDBJ databases">
        <authorList>
            <person name="Town C.D."/>
        </authorList>
    </citation>
    <scope>NUCLEOTIDE SEQUENCE</scope>
</reference>
<feature type="compositionally biased region" description="Basic residues" evidence="1">
    <location>
        <begin position="26"/>
        <end position="41"/>
    </location>
</feature>
<proteinExistence type="predicted"/>
<feature type="region of interest" description="Disordered" evidence="1">
    <location>
        <begin position="26"/>
        <end position="67"/>
    </location>
</feature>
<organism evidence="2">
    <name type="scientific">Medicago truncatula</name>
    <name type="common">Barrel medic</name>
    <name type="synonym">Medicago tribuloides</name>
    <dbReference type="NCBI Taxonomy" id="3880"/>
    <lineage>
        <taxon>Eukaryota</taxon>
        <taxon>Viridiplantae</taxon>
        <taxon>Streptophyta</taxon>
        <taxon>Embryophyta</taxon>
        <taxon>Tracheophyta</taxon>
        <taxon>Spermatophyta</taxon>
        <taxon>Magnoliopsida</taxon>
        <taxon>eudicotyledons</taxon>
        <taxon>Gunneridae</taxon>
        <taxon>Pentapetalae</taxon>
        <taxon>rosids</taxon>
        <taxon>fabids</taxon>
        <taxon>Fabales</taxon>
        <taxon>Fabaceae</taxon>
        <taxon>Papilionoideae</taxon>
        <taxon>50 kb inversion clade</taxon>
        <taxon>NPAAA clade</taxon>
        <taxon>Hologalegina</taxon>
        <taxon>IRL clade</taxon>
        <taxon>Trifolieae</taxon>
        <taxon>Medicago</taxon>
    </lineage>
</organism>
<evidence type="ECO:0000313" key="2">
    <source>
        <dbReference type="EMBL" id="ABN08908.1"/>
    </source>
</evidence>
<protein>
    <submittedName>
        <fullName evidence="2">Zinc finger, CCHC-type</fullName>
    </submittedName>
</protein>
<dbReference type="GO" id="GO:0008270">
    <property type="term" value="F:zinc ion binding"/>
    <property type="evidence" value="ECO:0007669"/>
    <property type="project" value="InterPro"/>
</dbReference>
<reference evidence="2" key="2">
    <citation type="submission" date="2007-03" db="EMBL/GenBank/DDBJ databases">
        <authorList>
            <consortium name="The International Medicago Genome Annotation Group"/>
        </authorList>
    </citation>
    <scope>NUCLEOTIDE SEQUENCE</scope>
</reference>
<dbReference type="InterPro" id="IPR036875">
    <property type="entry name" value="Znf_CCHC_sf"/>
</dbReference>
<name>A2Q5K8_MEDTR</name>
<dbReference type="AlphaFoldDB" id="A2Q5K8"/>